<evidence type="ECO:0000256" key="1">
    <source>
        <dbReference type="SAM" id="MobiDB-lite"/>
    </source>
</evidence>
<reference evidence="2 3" key="1">
    <citation type="journal article" date="2019" name="Commun. Biol.">
        <title>The bagworm genome reveals a unique fibroin gene that provides high tensile strength.</title>
        <authorList>
            <person name="Kono N."/>
            <person name="Nakamura H."/>
            <person name="Ohtoshi R."/>
            <person name="Tomita M."/>
            <person name="Numata K."/>
            <person name="Arakawa K."/>
        </authorList>
    </citation>
    <scope>NUCLEOTIDE SEQUENCE [LARGE SCALE GENOMIC DNA]</scope>
</reference>
<name>A0A4C1UJX7_EUMVA</name>
<dbReference type="EMBL" id="BGZK01000182">
    <property type="protein sequence ID" value="GBP26629.1"/>
    <property type="molecule type" value="Genomic_DNA"/>
</dbReference>
<dbReference type="Proteomes" id="UP000299102">
    <property type="component" value="Unassembled WGS sequence"/>
</dbReference>
<dbReference type="AlphaFoldDB" id="A0A4C1UJX7"/>
<gene>
    <name evidence="2" type="ORF">EVAR_18266_1</name>
</gene>
<protein>
    <submittedName>
        <fullName evidence="2">Uncharacterized protein</fullName>
    </submittedName>
</protein>
<feature type="region of interest" description="Disordered" evidence="1">
    <location>
        <begin position="63"/>
        <end position="114"/>
    </location>
</feature>
<evidence type="ECO:0000313" key="2">
    <source>
        <dbReference type="EMBL" id="GBP26629.1"/>
    </source>
</evidence>
<organism evidence="2 3">
    <name type="scientific">Eumeta variegata</name>
    <name type="common">Bagworm moth</name>
    <name type="synonym">Eumeta japonica</name>
    <dbReference type="NCBI Taxonomy" id="151549"/>
    <lineage>
        <taxon>Eukaryota</taxon>
        <taxon>Metazoa</taxon>
        <taxon>Ecdysozoa</taxon>
        <taxon>Arthropoda</taxon>
        <taxon>Hexapoda</taxon>
        <taxon>Insecta</taxon>
        <taxon>Pterygota</taxon>
        <taxon>Neoptera</taxon>
        <taxon>Endopterygota</taxon>
        <taxon>Lepidoptera</taxon>
        <taxon>Glossata</taxon>
        <taxon>Ditrysia</taxon>
        <taxon>Tineoidea</taxon>
        <taxon>Psychidae</taxon>
        <taxon>Oiketicinae</taxon>
        <taxon>Eumeta</taxon>
    </lineage>
</organism>
<sequence length="114" mass="12329">MIDEERDIPLFSSRYPLNKVFTSAMTPLGTYKATHEQGSGSRQFSAGVLEPRDPRCLLAALGNGSTSTTLEQMPKTAADDKTSTQVTSESSPFMGGRNPKGVTSVLPAFEREED</sequence>
<keyword evidence="3" id="KW-1185">Reference proteome</keyword>
<accession>A0A4C1UJX7</accession>
<evidence type="ECO:0000313" key="3">
    <source>
        <dbReference type="Proteomes" id="UP000299102"/>
    </source>
</evidence>
<proteinExistence type="predicted"/>
<comment type="caution">
    <text evidence="2">The sequence shown here is derived from an EMBL/GenBank/DDBJ whole genome shotgun (WGS) entry which is preliminary data.</text>
</comment>